<dbReference type="PROSITE" id="PS50022">
    <property type="entry name" value="FA58C_3"/>
    <property type="match status" value="1"/>
</dbReference>
<dbReference type="Proteomes" id="UP000806542">
    <property type="component" value="Unassembled WGS sequence"/>
</dbReference>
<dbReference type="Gene3D" id="2.70.98.70">
    <property type="match status" value="1"/>
</dbReference>
<reference evidence="5" key="1">
    <citation type="submission" date="2020-10" db="EMBL/GenBank/DDBJ databases">
        <title>ChiBAC.</title>
        <authorList>
            <person name="Zenner C."/>
            <person name="Hitch T.C.A."/>
            <person name="Clavel T."/>
        </authorList>
    </citation>
    <scope>NUCLEOTIDE SEQUENCE</scope>
    <source>
        <strain evidence="5">DSM 107454</strain>
    </source>
</reference>
<keyword evidence="3" id="KW-0732">Signal</keyword>
<dbReference type="PANTHER" id="PTHR38045:SF1">
    <property type="entry name" value="HEPARINASE II_III-LIKE PROTEIN"/>
    <property type="match status" value="1"/>
</dbReference>
<dbReference type="InterPro" id="IPR008929">
    <property type="entry name" value="Chondroitin_lyas"/>
</dbReference>
<dbReference type="EMBL" id="JADCKB010000020">
    <property type="protein sequence ID" value="MBE5040672.1"/>
    <property type="molecule type" value="Genomic_DNA"/>
</dbReference>
<protein>
    <submittedName>
        <fullName evidence="5">Discoidin domain-containing protein</fullName>
    </submittedName>
</protein>
<comment type="subcellular location">
    <subcellularLocation>
        <location evidence="1">Cell envelope</location>
    </subcellularLocation>
</comment>
<dbReference type="GO" id="GO:0016798">
    <property type="term" value="F:hydrolase activity, acting on glycosyl bonds"/>
    <property type="evidence" value="ECO:0007669"/>
    <property type="project" value="UniProtKB-KW"/>
</dbReference>
<dbReference type="Gene3D" id="1.50.10.100">
    <property type="entry name" value="Chondroitin AC/alginate lyase"/>
    <property type="match status" value="1"/>
</dbReference>
<dbReference type="InterPro" id="IPR012480">
    <property type="entry name" value="Hepar_II_III_C"/>
</dbReference>
<feature type="signal peptide" evidence="3">
    <location>
        <begin position="1"/>
        <end position="30"/>
    </location>
</feature>
<dbReference type="InterPro" id="IPR000421">
    <property type="entry name" value="FA58C"/>
</dbReference>
<name>A0A9D5M120_9FIRM</name>
<evidence type="ECO:0000259" key="4">
    <source>
        <dbReference type="PROSITE" id="PS50022"/>
    </source>
</evidence>
<dbReference type="Pfam" id="PF00754">
    <property type="entry name" value="F5_F8_type_C"/>
    <property type="match status" value="1"/>
</dbReference>
<dbReference type="PANTHER" id="PTHR38045">
    <property type="entry name" value="CHROMOSOME 1, WHOLE GENOME SHOTGUN SEQUENCE"/>
    <property type="match status" value="1"/>
</dbReference>
<proteinExistence type="predicted"/>
<evidence type="ECO:0000256" key="1">
    <source>
        <dbReference type="ARBA" id="ARBA00004196"/>
    </source>
</evidence>
<keyword evidence="6" id="KW-1185">Reference proteome</keyword>
<feature type="chain" id="PRO_5039063502" evidence="3">
    <location>
        <begin position="31"/>
        <end position="1432"/>
    </location>
</feature>
<keyword evidence="2" id="KW-0326">Glycosidase</keyword>
<dbReference type="SUPFAM" id="SSF49785">
    <property type="entry name" value="Galactose-binding domain-like"/>
    <property type="match status" value="1"/>
</dbReference>
<evidence type="ECO:0000313" key="6">
    <source>
        <dbReference type="Proteomes" id="UP000806542"/>
    </source>
</evidence>
<evidence type="ECO:0000256" key="2">
    <source>
        <dbReference type="ARBA" id="ARBA00023295"/>
    </source>
</evidence>
<dbReference type="GO" id="GO:0016829">
    <property type="term" value="F:lyase activity"/>
    <property type="evidence" value="ECO:0007669"/>
    <property type="project" value="InterPro"/>
</dbReference>
<dbReference type="InterPro" id="IPR008979">
    <property type="entry name" value="Galactose-bd-like_sf"/>
</dbReference>
<sequence length="1432" mass="161800">MKVLKKAVCMSLVVSILLGTTSIAPINAYAAEKVAVLKYDGFSTYKTHQSIDEYVAGATVELDGNKNKVLQMVLGSDTSVLSWNAGIPLMSYTVSFDMYLTKKTTNAVFFGIKDKNNASYDLCGTNKAWDGKKLSAYAPVNKWFPVALSINTETNRYSVSVNGKNILSDYVLPINNTDISSIYSNFKSEKSGTIVKIDNLMINSGLTKASAYPSEKYNNETDAAVKDEKKIRQPENAEYFFEDFDNIYVPMETMLNYKGTHREFQRVLKSDSNSMKVCTEENGNKYLECIRKASDPYINILFEQLYNKTGRMFYEDITMSWEGSNGGEISLFTAKSHAGVDVGLLHMTTTGDVYIPSNGEIIGKIPAKEWVNLVCEVDTDLGVYAIYKNGNLLKGEIPLSCGTNFDTLRQWRIYMWPYGNGSKINIDKLAVYSAESMDKRTNDMINGHSYYKFADDSVAVEQANGAVAFNTYAKRILVNGERIDVSSAPILDDDGYWLPQEIIEKGFNAAVIEENGQVKVNSVNVKSKKVNDLIYVEIEDLAQNVLKLNYFYDGEGAETGFGAIGNSDFSKYKENSYNFREISNYLIFTRPKKDEILRLFNSISKNQHPRCVLDKSQMDNMLWQIKLPGWKNTYVNDLLKTADRYVTSPEILLTKSDGIRLSDIVTIWERTIPLSLAYLYTKDDKYKNRLWQDMERMGSMDAWNPDHFLDVGGGTFGMAIAYDWLYDYWTDDQREKFETWIYNNGISYALQAEFDEWYYNIVWLEPIGEDDVPLGNWAAVCQAGMIIGALAVMDKYPDEAAQVIESGLRHIEYMWPSYAPIGAWAEGPLYWGYCGYSVVSLLAALKSGLGTAFGYDDYKPLKKSSYYMMAMCGATNMFNYGDCDYSWQNTTPMSWFANAYDDIGIAEFRLNYLNKKYAEVAAYDLAFMPFVLGTDSVEKLAKDMYFEYEETGMMRSGWTSESDSYLGYHCGTNMAGHMNYDSGCFVYDIMGTRWICDLGRDGYNGNTSTYYRMRAEGNNVYVFDPDDSMGQVKETYGQGLVRRESNDEDSFAVIDITASYSNVANKAQRGFRLTDNRKVAVIKDEIELKDDKTHKFYSFLHTGTEIEIANSKTAYLRDKGKTMQVKLDTNQPLEFKVMEAYQMETSPTLDYDQKDNSKFKKLAICGEVKGNIDIMVTLTPQIGGVDFASVQNQPMSDWALVPESGTEKAQLKLDGITINGNPYSMFNADIENYTYFVSDGGGISVDAYTTDENADVVITNNGNGEYSFTVYQKNYPLNFRVYTLKIMSMNTGVTDATLLNPSDIIASHQPQAENAIGNIMDGDSKTRWSAQGTGVYAQYEFDKEYDISKITLKTHEGNKRQQFFDIQASTDGINYTTVYSGNTSGTTLDNEVFAIPTTRAKFIRLVCNRCYFPATGVWSEWNSIIEFYVYGN</sequence>
<feature type="domain" description="F5/8 type C" evidence="4">
    <location>
        <begin position="1286"/>
        <end position="1405"/>
    </location>
</feature>
<dbReference type="RefSeq" id="WP_226393226.1">
    <property type="nucleotide sequence ID" value="NZ_JADCKB010000020.1"/>
</dbReference>
<evidence type="ECO:0000313" key="5">
    <source>
        <dbReference type="EMBL" id="MBE5040672.1"/>
    </source>
</evidence>
<keyword evidence="2" id="KW-0378">Hydrolase</keyword>
<dbReference type="Gene3D" id="2.60.120.260">
    <property type="entry name" value="Galactose-binding domain-like"/>
    <property type="match status" value="1"/>
</dbReference>
<dbReference type="Pfam" id="PF07940">
    <property type="entry name" value="Hepar_II_III_C"/>
    <property type="match status" value="1"/>
</dbReference>
<evidence type="ECO:0000256" key="3">
    <source>
        <dbReference type="SAM" id="SignalP"/>
    </source>
</evidence>
<dbReference type="GO" id="GO:0030313">
    <property type="term" value="C:cell envelope"/>
    <property type="evidence" value="ECO:0007669"/>
    <property type="project" value="UniProtKB-SubCell"/>
</dbReference>
<comment type="caution">
    <text evidence="5">The sequence shown here is derived from an EMBL/GenBank/DDBJ whole genome shotgun (WGS) entry which is preliminary data.</text>
</comment>
<accession>A0A9D5M120</accession>
<dbReference type="SUPFAM" id="SSF48230">
    <property type="entry name" value="Chondroitin AC/alginate lyase"/>
    <property type="match status" value="1"/>
</dbReference>
<gene>
    <name evidence="5" type="ORF">INF28_09385</name>
</gene>
<organism evidence="5 6">
    <name type="scientific">Ructibacterium gallinarum</name>
    <dbReference type="NCBI Taxonomy" id="2779355"/>
    <lineage>
        <taxon>Bacteria</taxon>
        <taxon>Bacillati</taxon>
        <taxon>Bacillota</taxon>
        <taxon>Clostridia</taxon>
        <taxon>Eubacteriales</taxon>
        <taxon>Oscillospiraceae</taxon>
        <taxon>Ructibacterium</taxon>
    </lineage>
</organism>